<proteinExistence type="predicted"/>
<dbReference type="Proteomes" id="UP000548867">
    <property type="component" value="Unassembled WGS sequence"/>
</dbReference>
<dbReference type="SUPFAM" id="SSF140959">
    <property type="entry name" value="Indolic compounds 2,3-dioxygenase-like"/>
    <property type="match status" value="1"/>
</dbReference>
<dbReference type="InterPro" id="IPR037217">
    <property type="entry name" value="Trp/Indoleamine_2_3_dOase-like"/>
</dbReference>
<dbReference type="Pfam" id="PF08933">
    <property type="entry name" value="PrnB"/>
    <property type="match status" value="1"/>
</dbReference>
<dbReference type="GO" id="GO:0020037">
    <property type="term" value="F:heme binding"/>
    <property type="evidence" value="ECO:0007669"/>
    <property type="project" value="InterPro"/>
</dbReference>
<protein>
    <recommendedName>
        <fullName evidence="3">Tryptophan 2,3-dioxygenase</fullName>
    </recommendedName>
</protein>
<gene>
    <name evidence="1" type="ORF">GGR38_000772</name>
</gene>
<evidence type="ECO:0008006" key="3">
    <source>
        <dbReference type="Google" id="ProtNLM"/>
    </source>
</evidence>
<sequence>MSPDAALNRWIRHDFAAINTALEELYFAQGDRAQVEGIGTDLKAELVRRGEELLAPLLAEGRTHDGFDSALELLGDVGMYLGALRRHELTNPDRETTSPFATASALALHVGVSIGMAPRFATAHLATHNRAVGGLRRSFTTLHDEFLFIDENTRGIFGLQSAAYALTRLVPLGASSPVADVLFAEAEGALKGVAACNARLFETLDIDRFFYCVRPYYKPYRVGRQVYRGANAGDFAGINEIDLMLGLCRASDPYYAQLLHEKLPYMLPAEQLRLRESMSRRSILDQLLDHVETDRDAPWFVANVRAFLGVCDAFGAIAAQHHDQLVSRFVAGPAQTMAPGHMQGITASGPPLEALLRSLEILRDLRMAAPRGDIASRHDDMARLRAAIA</sequence>
<dbReference type="Gene3D" id="1.20.58.480">
    <property type="match status" value="1"/>
</dbReference>
<dbReference type="EMBL" id="JACIDX010000002">
    <property type="protein sequence ID" value="MBB3953845.1"/>
    <property type="molecule type" value="Genomic_DNA"/>
</dbReference>
<reference evidence="1 2" key="1">
    <citation type="submission" date="2020-08" db="EMBL/GenBank/DDBJ databases">
        <title>Genomic Encyclopedia of Type Strains, Phase IV (KMG-IV): sequencing the most valuable type-strain genomes for metagenomic binning, comparative biology and taxonomic classification.</title>
        <authorList>
            <person name="Goeker M."/>
        </authorList>
    </citation>
    <scope>NUCLEOTIDE SEQUENCE [LARGE SCALE GENOMIC DNA]</scope>
    <source>
        <strain evidence="1 2">DSM 27057</strain>
    </source>
</reference>
<comment type="caution">
    <text evidence="1">The sequence shown here is derived from an EMBL/GenBank/DDBJ whole genome shotgun (WGS) entry which is preliminary data.</text>
</comment>
<evidence type="ECO:0000313" key="2">
    <source>
        <dbReference type="Proteomes" id="UP000548867"/>
    </source>
</evidence>
<evidence type="ECO:0000313" key="1">
    <source>
        <dbReference type="EMBL" id="MBB3953845.1"/>
    </source>
</evidence>
<dbReference type="RefSeq" id="WP_183622813.1">
    <property type="nucleotide sequence ID" value="NZ_JACIDX010000002.1"/>
</dbReference>
<keyword evidence="2" id="KW-1185">Reference proteome</keyword>
<organism evidence="1 2">
    <name type="scientific">Novosphingobium sediminicola</name>
    <dbReference type="NCBI Taxonomy" id="563162"/>
    <lineage>
        <taxon>Bacteria</taxon>
        <taxon>Pseudomonadati</taxon>
        <taxon>Pseudomonadota</taxon>
        <taxon>Alphaproteobacteria</taxon>
        <taxon>Sphingomonadales</taxon>
        <taxon>Sphingomonadaceae</taxon>
        <taxon>Novosphingobium</taxon>
    </lineage>
</organism>
<dbReference type="GO" id="GO:0046872">
    <property type="term" value="F:metal ion binding"/>
    <property type="evidence" value="ECO:0007669"/>
    <property type="project" value="InterPro"/>
</dbReference>
<dbReference type="AlphaFoldDB" id="A0A7W6G595"/>
<dbReference type="GO" id="GO:0019441">
    <property type="term" value="P:L-tryptophan catabolic process to kynurenine"/>
    <property type="evidence" value="ECO:0007669"/>
    <property type="project" value="InterPro"/>
</dbReference>
<name>A0A7W6G595_9SPHN</name>
<accession>A0A7W6G595</accession>
<dbReference type="Gene3D" id="1.20.58.600">
    <property type="match status" value="1"/>
</dbReference>
<dbReference type="InterPro" id="IPR015029">
    <property type="entry name" value="PrnB"/>
</dbReference>